<dbReference type="RefSeq" id="WP_133293206.1">
    <property type="nucleotide sequence ID" value="NZ_SMSJ01000180.1"/>
</dbReference>
<dbReference type="GO" id="GO:0003677">
    <property type="term" value="F:DNA binding"/>
    <property type="evidence" value="ECO:0007669"/>
    <property type="project" value="InterPro"/>
</dbReference>
<gene>
    <name evidence="2" type="ORF">E2C06_35245</name>
</gene>
<dbReference type="InterPro" id="IPR010982">
    <property type="entry name" value="Lambda_DNA-bd_dom_sf"/>
</dbReference>
<reference evidence="2 3" key="1">
    <citation type="journal article" date="2016" name="J. Microbiol.">
        <title>Dankookia rubra gen. nov., sp. nov., an alphaproteobacterium isolated from sediment of a shallow stream.</title>
        <authorList>
            <person name="Kim W.H."/>
            <person name="Kim D.H."/>
            <person name="Kang K."/>
            <person name="Ahn T.Y."/>
        </authorList>
    </citation>
    <scope>NUCLEOTIDE SEQUENCE [LARGE SCALE GENOMIC DNA]</scope>
    <source>
        <strain evidence="2 3">JCM30602</strain>
    </source>
</reference>
<keyword evidence="3" id="KW-1185">Reference proteome</keyword>
<comment type="caution">
    <text evidence="2">The sequence shown here is derived from an EMBL/GenBank/DDBJ whole genome shotgun (WGS) entry which is preliminary data.</text>
</comment>
<evidence type="ECO:0000313" key="3">
    <source>
        <dbReference type="Proteomes" id="UP000295096"/>
    </source>
</evidence>
<evidence type="ECO:0000256" key="1">
    <source>
        <dbReference type="SAM" id="MobiDB-lite"/>
    </source>
</evidence>
<proteinExistence type="predicted"/>
<protein>
    <recommendedName>
        <fullName evidence="4">Helix-turn-helix domain-containing protein</fullName>
    </recommendedName>
</protein>
<evidence type="ECO:0000313" key="2">
    <source>
        <dbReference type="EMBL" id="TDH57934.1"/>
    </source>
</evidence>
<feature type="region of interest" description="Disordered" evidence="1">
    <location>
        <begin position="1"/>
        <end position="29"/>
    </location>
</feature>
<name>A0A4R5Q4S0_9PROT</name>
<organism evidence="2 3">
    <name type="scientific">Dankookia rubra</name>
    <dbReference type="NCBI Taxonomy" id="1442381"/>
    <lineage>
        <taxon>Bacteria</taxon>
        <taxon>Pseudomonadati</taxon>
        <taxon>Pseudomonadota</taxon>
        <taxon>Alphaproteobacteria</taxon>
        <taxon>Acetobacterales</taxon>
        <taxon>Roseomonadaceae</taxon>
        <taxon>Dankookia</taxon>
    </lineage>
</organism>
<dbReference type="Proteomes" id="UP000295096">
    <property type="component" value="Unassembled WGS sequence"/>
</dbReference>
<dbReference type="EMBL" id="SMSJ01000180">
    <property type="protein sequence ID" value="TDH57934.1"/>
    <property type="molecule type" value="Genomic_DNA"/>
</dbReference>
<dbReference type="Gene3D" id="1.10.260.40">
    <property type="entry name" value="lambda repressor-like DNA-binding domains"/>
    <property type="match status" value="1"/>
</dbReference>
<accession>A0A4R5Q4S0</accession>
<sequence>MSLSPDRPPELTPEEQRIRHAEPVNPSPEDWPALYAAGSSLARIAGLTGYPVLTIRQELQARGVTVRPPGTRCGSRLGLSRWHEIAAAMRARGYCYAAIGRELGQTPQAVRSALVRRAKLADYALLQPSTPCPHEPAP</sequence>
<dbReference type="AlphaFoldDB" id="A0A4R5Q4S0"/>
<evidence type="ECO:0008006" key="4">
    <source>
        <dbReference type="Google" id="ProtNLM"/>
    </source>
</evidence>